<dbReference type="CDD" id="cd19989">
    <property type="entry name" value="PBP1_SBP-like"/>
    <property type="match status" value="1"/>
</dbReference>
<evidence type="ECO:0000313" key="3">
    <source>
        <dbReference type="EMBL" id="TYT62597.1"/>
    </source>
</evidence>
<keyword evidence="1" id="KW-0732">Signal</keyword>
<dbReference type="AlphaFoldDB" id="A0A5D5ANU9"/>
<dbReference type="PANTHER" id="PTHR30483:SF6">
    <property type="entry name" value="PERIPLASMIC BINDING PROTEIN OF ABC TRANSPORTER FOR NATURAL AMINO ACIDS"/>
    <property type="match status" value="1"/>
</dbReference>
<feature type="domain" description="Leucine-binding protein" evidence="2">
    <location>
        <begin position="62"/>
        <end position="396"/>
    </location>
</feature>
<dbReference type="SUPFAM" id="SSF53822">
    <property type="entry name" value="Periplasmic binding protein-like I"/>
    <property type="match status" value="1"/>
</dbReference>
<dbReference type="InterPro" id="IPR028082">
    <property type="entry name" value="Peripla_BP_I"/>
</dbReference>
<organism evidence="3 4">
    <name type="scientific">Natrialba swarupiae</name>
    <dbReference type="NCBI Taxonomy" id="2448032"/>
    <lineage>
        <taxon>Archaea</taxon>
        <taxon>Methanobacteriati</taxon>
        <taxon>Methanobacteriota</taxon>
        <taxon>Stenosarchaea group</taxon>
        <taxon>Halobacteria</taxon>
        <taxon>Halobacteriales</taxon>
        <taxon>Natrialbaceae</taxon>
        <taxon>Natrialba</taxon>
    </lineage>
</organism>
<evidence type="ECO:0000259" key="2">
    <source>
        <dbReference type="Pfam" id="PF13458"/>
    </source>
</evidence>
<dbReference type="Proteomes" id="UP000324104">
    <property type="component" value="Unassembled WGS sequence"/>
</dbReference>
<keyword evidence="4" id="KW-1185">Reference proteome</keyword>
<gene>
    <name evidence="3" type="ORF">FYC77_07465</name>
</gene>
<dbReference type="PANTHER" id="PTHR30483">
    <property type="entry name" value="LEUCINE-SPECIFIC-BINDING PROTEIN"/>
    <property type="match status" value="1"/>
</dbReference>
<evidence type="ECO:0000256" key="1">
    <source>
        <dbReference type="ARBA" id="ARBA00022729"/>
    </source>
</evidence>
<protein>
    <submittedName>
        <fullName evidence="3">ABC transporter substrate-binding protein</fullName>
    </submittedName>
</protein>
<dbReference type="InterPro" id="IPR028081">
    <property type="entry name" value="Leu-bd"/>
</dbReference>
<dbReference type="EMBL" id="VTAW01000007">
    <property type="protein sequence ID" value="TYT62597.1"/>
    <property type="molecule type" value="Genomic_DNA"/>
</dbReference>
<name>A0A5D5ANU9_9EURY</name>
<evidence type="ECO:0000313" key="4">
    <source>
        <dbReference type="Proteomes" id="UP000324104"/>
    </source>
</evidence>
<dbReference type="RefSeq" id="WP_149080884.1">
    <property type="nucleotide sequence ID" value="NZ_VTAW01000007.1"/>
</dbReference>
<dbReference type="Pfam" id="PF13458">
    <property type="entry name" value="Peripla_BP_6"/>
    <property type="match status" value="1"/>
</dbReference>
<sequence length="430" mass="45973">MRPNDSHGERAEIDGRNVSRRRLLQATGVAGVAGFAGCVSETEDNGNGGGNGNGGDDGEIGTVTFGVLSPVSGGFSPQGGPQRQGAETAVEYINESDEFDFEIEAVYEDTETEPSVGRRRAQRVVEEDEAEYIVGAVNSAVALAISEYAASQEVIYTSGGAAMELTEEECNAYTFRNETNTAQQASGLSEWILEEGYENVWIHTADYAYGNSAVEEIEASLEGEDVEIIGATVPSLGTDDFGPYISQISNSDADVLAIPLTGGDLIDFIGQADSAGLKDDVDIIGTANFARVVRNALGPAVADTYSAALYDADLEVGDNEQFVSHYEEMHDELPDAFSRVGYEAVRMTARGIQEAGTSNPSEVKDVLPDVEMETILGTTHFRDCDHQSANPVWPSEIVLPDEDAEMTELNILSEIPPEETTPDCSGNCEM</sequence>
<proteinExistence type="predicted"/>
<reference evidence="3 4" key="1">
    <citation type="submission" date="2019-08" db="EMBL/GenBank/DDBJ databases">
        <title>Archaea genome.</title>
        <authorList>
            <person name="Kajale S."/>
            <person name="Shouche Y."/>
            <person name="Deshpande N."/>
            <person name="Sharma A."/>
        </authorList>
    </citation>
    <scope>NUCLEOTIDE SEQUENCE [LARGE SCALE GENOMIC DNA]</scope>
    <source>
        <strain evidence="3 4">ESP3B_9</strain>
    </source>
</reference>
<accession>A0A5D5ANU9</accession>
<dbReference type="InterPro" id="IPR051010">
    <property type="entry name" value="BCAA_transport"/>
</dbReference>
<comment type="caution">
    <text evidence="3">The sequence shown here is derived from an EMBL/GenBank/DDBJ whole genome shotgun (WGS) entry which is preliminary data.</text>
</comment>
<dbReference type="Gene3D" id="3.40.50.2300">
    <property type="match status" value="2"/>
</dbReference>